<accession>A0ABV0TA43</accession>
<proteinExistence type="predicted"/>
<sequence>MSPGLFMFSLQVVTTQQSNEMVTPSLSSVLINIYRRETKEEKKKLHSRGDIIWCSEIKEEKKEEEKNI</sequence>
<evidence type="ECO:0000313" key="2">
    <source>
        <dbReference type="Proteomes" id="UP001482620"/>
    </source>
</evidence>
<organism evidence="1 2">
    <name type="scientific">Ilyodon furcidens</name>
    <name type="common">goldbreast splitfin</name>
    <dbReference type="NCBI Taxonomy" id="33524"/>
    <lineage>
        <taxon>Eukaryota</taxon>
        <taxon>Metazoa</taxon>
        <taxon>Chordata</taxon>
        <taxon>Craniata</taxon>
        <taxon>Vertebrata</taxon>
        <taxon>Euteleostomi</taxon>
        <taxon>Actinopterygii</taxon>
        <taxon>Neopterygii</taxon>
        <taxon>Teleostei</taxon>
        <taxon>Neoteleostei</taxon>
        <taxon>Acanthomorphata</taxon>
        <taxon>Ovalentaria</taxon>
        <taxon>Atherinomorphae</taxon>
        <taxon>Cyprinodontiformes</taxon>
        <taxon>Goodeidae</taxon>
        <taxon>Ilyodon</taxon>
    </lineage>
</organism>
<gene>
    <name evidence="1" type="ORF">ILYODFUR_021431</name>
</gene>
<dbReference type="EMBL" id="JAHRIQ010025454">
    <property type="protein sequence ID" value="MEQ2229689.1"/>
    <property type="molecule type" value="Genomic_DNA"/>
</dbReference>
<protein>
    <submittedName>
        <fullName evidence="1">Uncharacterized protein</fullName>
    </submittedName>
</protein>
<comment type="caution">
    <text evidence="1">The sequence shown here is derived from an EMBL/GenBank/DDBJ whole genome shotgun (WGS) entry which is preliminary data.</text>
</comment>
<reference evidence="1 2" key="1">
    <citation type="submission" date="2021-06" db="EMBL/GenBank/DDBJ databases">
        <authorList>
            <person name="Palmer J.M."/>
        </authorList>
    </citation>
    <scope>NUCLEOTIDE SEQUENCE [LARGE SCALE GENOMIC DNA]</scope>
    <source>
        <strain evidence="2">if_2019</strain>
        <tissue evidence="1">Muscle</tissue>
    </source>
</reference>
<name>A0ABV0TA43_9TELE</name>
<dbReference type="Proteomes" id="UP001482620">
    <property type="component" value="Unassembled WGS sequence"/>
</dbReference>
<evidence type="ECO:0000313" key="1">
    <source>
        <dbReference type="EMBL" id="MEQ2229689.1"/>
    </source>
</evidence>
<keyword evidence="2" id="KW-1185">Reference proteome</keyword>